<evidence type="ECO:0000259" key="5">
    <source>
        <dbReference type="PROSITE" id="PS51782"/>
    </source>
</evidence>
<dbReference type="GO" id="GO:0031640">
    <property type="term" value="P:killing of cells of another organism"/>
    <property type="evidence" value="ECO:0007669"/>
    <property type="project" value="UniProtKB-KW"/>
</dbReference>
<dbReference type="InterPro" id="IPR018392">
    <property type="entry name" value="LysM"/>
</dbReference>
<sequence length="264" mass="29749">MLTACGGKKKVAAKKKKYTNRANTTEQVITAPTQKEQEEILTATSTVVVKTNTVEEYINVYKDIAMVEMQRYKIPASITLAQAVLESGSGKGDLTLKANNHFGIKCHKGWNGPSVTHDDDAKGECFRKYDHPSKSFEDHSNFLTTRSRYAFLFDLKPSDYKGWAKGLKKAGYATDPRYPNKLISIIERYHLYEYDKLVLEDDYELVIEKPEVVIVSGGVTHEVQKGDTLYRISRKYGVTVESIQKANNLKGTDISIGQKLKIIK</sequence>
<dbReference type="SMART" id="SM00257">
    <property type="entry name" value="LysM"/>
    <property type="match status" value="1"/>
</dbReference>
<gene>
    <name evidence="6" type="ORF">NBRC110019_18500</name>
</gene>
<dbReference type="EMBL" id="BRVP01000011">
    <property type="protein sequence ID" value="GLB52810.1"/>
    <property type="molecule type" value="Genomic_DNA"/>
</dbReference>
<keyword evidence="1" id="KW-0929">Antimicrobial</keyword>
<keyword evidence="2" id="KW-0081">Bacteriolytic enzyme</keyword>
<evidence type="ECO:0000313" key="6">
    <source>
        <dbReference type="EMBL" id="GLB52810.1"/>
    </source>
</evidence>
<dbReference type="InterPro" id="IPR051056">
    <property type="entry name" value="Glycosyl_Hydrolase_73"/>
</dbReference>
<dbReference type="PROSITE" id="PS51782">
    <property type="entry name" value="LYSM"/>
    <property type="match status" value="1"/>
</dbReference>
<organism evidence="6 7">
    <name type="scientific">Neptunitalea chrysea</name>
    <dbReference type="NCBI Taxonomy" id="1647581"/>
    <lineage>
        <taxon>Bacteria</taxon>
        <taxon>Pseudomonadati</taxon>
        <taxon>Bacteroidota</taxon>
        <taxon>Flavobacteriia</taxon>
        <taxon>Flavobacteriales</taxon>
        <taxon>Flavobacteriaceae</taxon>
        <taxon>Neptunitalea</taxon>
    </lineage>
</organism>
<evidence type="ECO:0000256" key="2">
    <source>
        <dbReference type="ARBA" id="ARBA00022638"/>
    </source>
</evidence>
<comment type="caution">
    <text evidence="6">The sequence shown here is derived from an EMBL/GenBank/DDBJ whole genome shotgun (WGS) entry which is preliminary data.</text>
</comment>
<keyword evidence="3" id="KW-0378">Hydrolase</keyword>
<dbReference type="Pfam" id="PF01832">
    <property type="entry name" value="Glucosaminidase"/>
    <property type="match status" value="1"/>
</dbReference>
<evidence type="ECO:0000256" key="1">
    <source>
        <dbReference type="ARBA" id="ARBA00022529"/>
    </source>
</evidence>
<dbReference type="GO" id="GO:0042742">
    <property type="term" value="P:defense response to bacterium"/>
    <property type="evidence" value="ECO:0007669"/>
    <property type="project" value="UniProtKB-KW"/>
</dbReference>
<name>A0A9W6B597_9FLAO</name>
<dbReference type="Gene3D" id="3.10.350.10">
    <property type="entry name" value="LysM domain"/>
    <property type="match status" value="1"/>
</dbReference>
<protein>
    <recommendedName>
        <fullName evidence="4">Peptidoglycan hydrolase</fullName>
    </recommendedName>
</protein>
<dbReference type="Pfam" id="PF01476">
    <property type="entry name" value="LysM"/>
    <property type="match status" value="1"/>
</dbReference>
<dbReference type="SMART" id="SM00047">
    <property type="entry name" value="LYZ2"/>
    <property type="match status" value="1"/>
</dbReference>
<accession>A0A9W6B597</accession>
<dbReference type="PANTHER" id="PTHR33308:SF9">
    <property type="entry name" value="PEPTIDOGLYCAN HYDROLASE FLGJ"/>
    <property type="match status" value="1"/>
</dbReference>
<dbReference type="PANTHER" id="PTHR33308">
    <property type="entry name" value="PEPTIDOGLYCAN HYDROLASE FLGJ"/>
    <property type="match status" value="1"/>
</dbReference>
<evidence type="ECO:0000256" key="4">
    <source>
        <dbReference type="ARBA" id="ARBA00032108"/>
    </source>
</evidence>
<dbReference type="Gene3D" id="1.10.530.10">
    <property type="match status" value="1"/>
</dbReference>
<reference evidence="6" key="1">
    <citation type="submission" date="2022-07" db="EMBL/GenBank/DDBJ databases">
        <title>Taxonomy of Novel Oxalotrophic and Methylotrophic Bacteria.</title>
        <authorList>
            <person name="Sahin N."/>
            <person name="Tani A."/>
        </authorList>
    </citation>
    <scope>NUCLEOTIDE SEQUENCE</scope>
    <source>
        <strain evidence="6">AM327</strain>
    </source>
</reference>
<evidence type="ECO:0000256" key="3">
    <source>
        <dbReference type="ARBA" id="ARBA00022801"/>
    </source>
</evidence>
<feature type="domain" description="LysM" evidence="5">
    <location>
        <begin position="219"/>
        <end position="262"/>
    </location>
</feature>
<dbReference type="SUPFAM" id="SSF54106">
    <property type="entry name" value="LysM domain"/>
    <property type="match status" value="1"/>
</dbReference>
<dbReference type="InterPro" id="IPR002901">
    <property type="entry name" value="MGlyc_endo_b_GlcNAc-like_dom"/>
</dbReference>
<dbReference type="GO" id="GO:0004040">
    <property type="term" value="F:amidase activity"/>
    <property type="evidence" value="ECO:0007669"/>
    <property type="project" value="InterPro"/>
</dbReference>
<dbReference type="AlphaFoldDB" id="A0A9W6B597"/>
<dbReference type="Proteomes" id="UP001143545">
    <property type="component" value="Unassembled WGS sequence"/>
</dbReference>
<evidence type="ECO:0000313" key="7">
    <source>
        <dbReference type="Proteomes" id="UP001143545"/>
    </source>
</evidence>
<proteinExistence type="predicted"/>
<keyword evidence="7" id="KW-1185">Reference proteome</keyword>
<dbReference type="InterPro" id="IPR036779">
    <property type="entry name" value="LysM_dom_sf"/>
</dbReference>
<dbReference type="CDD" id="cd00118">
    <property type="entry name" value="LysM"/>
    <property type="match status" value="1"/>
</dbReference>